<dbReference type="InterPro" id="IPR011767">
    <property type="entry name" value="GLR_AS"/>
</dbReference>
<accession>A0A2M8LEV8</accession>
<evidence type="ECO:0000313" key="2">
    <source>
        <dbReference type="EMBL" id="PJE75980.1"/>
    </source>
</evidence>
<evidence type="ECO:0000313" key="3">
    <source>
        <dbReference type="Proteomes" id="UP000231152"/>
    </source>
</evidence>
<dbReference type="InterPro" id="IPR004045">
    <property type="entry name" value="Glutathione_S-Trfase_N"/>
</dbReference>
<evidence type="ECO:0000259" key="1">
    <source>
        <dbReference type="Pfam" id="PF13417"/>
    </source>
</evidence>
<dbReference type="PROSITE" id="PS00195">
    <property type="entry name" value="GLUTAREDOXIN_1"/>
    <property type="match status" value="1"/>
</dbReference>
<dbReference type="PANTHER" id="PTHR45288:SF2">
    <property type="entry name" value="THIOREDOXIN FAMILY PROTEIN"/>
    <property type="match status" value="1"/>
</dbReference>
<feature type="domain" description="GST N-terminal" evidence="1">
    <location>
        <begin position="4"/>
        <end position="78"/>
    </location>
</feature>
<organism evidence="2 3">
    <name type="scientific">Candidatus Uhrbacteria bacterium CG10_big_fil_rev_8_21_14_0_10_48_11</name>
    <dbReference type="NCBI Taxonomy" id="1975037"/>
    <lineage>
        <taxon>Bacteria</taxon>
        <taxon>Candidatus Uhriibacteriota</taxon>
    </lineage>
</organism>
<proteinExistence type="predicted"/>
<protein>
    <submittedName>
        <fullName evidence="2">Glutaredoxin</fullName>
    </submittedName>
</protein>
<dbReference type="Gene3D" id="3.40.30.10">
    <property type="entry name" value="Glutaredoxin"/>
    <property type="match status" value="1"/>
</dbReference>
<comment type="caution">
    <text evidence="2">The sequence shown here is derived from an EMBL/GenBank/DDBJ whole genome shotgun (WGS) entry which is preliminary data.</text>
</comment>
<dbReference type="EMBL" id="PFET01000007">
    <property type="protein sequence ID" value="PJE75980.1"/>
    <property type="molecule type" value="Genomic_DNA"/>
</dbReference>
<dbReference type="SUPFAM" id="SSF52833">
    <property type="entry name" value="Thioredoxin-like"/>
    <property type="match status" value="1"/>
</dbReference>
<dbReference type="Pfam" id="PF13417">
    <property type="entry name" value="GST_N_3"/>
    <property type="match status" value="1"/>
</dbReference>
<gene>
    <name evidence="2" type="ORF">COV04_01900</name>
</gene>
<dbReference type="InterPro" id="IPR036249">
    <property type="entry name" value="Thioredoxin-like_sf"/>
</dbReference>
<name>A0A2M8LEV8_9BACT</name>
<dbReference type="PANTHER" id="PTHR45288">
    <property type="entry name" value="THIOREDOXIN FAMILY PROTEIN"/>
    <property type="match status" value="1"/>
</dbReference>
<dbReference type="Proteomes" id="UP000231152">
    <property type="component" value="Unassembled WGS sequence"/>
</dbReference>
<reference evidence="2 3" key="1">
    <citation type="submission" date="2017-09" db="EMBL/GenBank/DDBJ databases">
        <title>Depth-based differentiation of microbial function through sediment-hosted aquifers and enrichment of novel symbionts in the deep terrestrial subsurface.</title>
        <authorList>
            <person name="Probst A.J."/>
            <person name="Ladd B."/>
            <person name="Jarett J.K."/>
            <person name="Geller-Mcgrath D.E."/>
            <person name="Sieber C.M."/>
            <person name="Emerson J.B."/>
            <person name="Anantharaman K."/>
            <person name="Thomas B.C."/>
            <person name="Malmstrom R."/>
            <person name="Stieglmeier M."/>
            <person name="Klingl A."/>
            <person name="Woyke T."/>
            <person name="Ryan C.M."/>
            <person name="Banfield J.F."/>
        </authorList>
    </citation>
    <scope>NUCLEOTIDE SEQUENCE [LARGE SCALE GENOMIC DNA]</scope>
    <source>
        <strain evidence="2">CG10_big_fil_rev_8_21_14_0_10_48_11</strain>
    </source>
</reference>
<dbReference type="AlphaFoldDB" id="A0A2M8LEV8"/>
<dbReference type="PROSITE" id="PS51354">
    <property type="entry name" value="GLUTAREDOXIN_2"/>
    <property type="match status" value="1"/>
</dbReference>
<sequence>MLELYQKESCPYCTKVRGVLDELQLDYIVHSMPNGSPKRVFLKTLGGKEQVPFLVDQVHGVSMYESDDIIEYLKNTYVAKN</sequence>